<dbReference type="AlphaFoldDB" id="A0A423J226"/>
<dbReference type="Proteomes" id="UP000286351">
    <property type="component" value="Unassembled WGS sequence"/>
</dbReference>
<gene>
    <name evidence="1" type="ORF">BK664_29215</name>
</gene>
<organism evidence="1 2">
    <name type="scientific">Pseudomonas brassicacearum</name>
    <dbReference type="NCBI Taxonomy" id="930166"/>
    <lineage>
        <taxon>Bacteria</taxon>
        <taxon>Pseudomonadati</taxon>
        <taxon>Pseudomonadota</taxon>
        <taxon>Gammaproteobacteria</taxon>
        <taxon>Pseudomonadales</taxon>
        <taxon>Pseudomonadaceae</taxon>
        <taxon>Pseudomonas</taxon>
    </lineage>
</organism>
<evidence type="ECO:0000313" key="1">
    <source>
        <dbReference type="EMBL" id="RON31749.1"/>
    </source>
</evidence>
<protein>
    <submittedName>
        <fullName evidence="1">Uncharacterized protein</fullName>
    </submittedName>
</protein>
<accession>A0A423J226</accession>
<comment type="caution">
    <text evidence="1">The sequence shown here is derived from an EMBL/GenBank/DDBJ whole genome shotgun (WGS) entry which is preliminary data.</text>
</comment>
<proteinExistence type="predicted"/>
<evidence type="ECO:0000313" key="2">
    <source>
        <dbReference type="Proteomes" id="UP000286351"/>
    </source>
</evidence>
<dbReference type="EMBL" id="MOBO01000036">
    <property type="protein sequence ID" value="RON31749.1"/>
    <property type="molecule type" value="Genomic_DNA"/>
</dbReference>
<sequence length="64" mass="6775">MTRQSALHRATKHLDNVMDSTADDACKGGFVGDFLKAPRGLEFLTHEDGMAGKGSPCILSPGTL</sequence>
<reference evidence="1 2" key="1">
    <citation type="submission" date="2016-10" db="EMBL/GenBank/DDBJ databases">
        <title>Comparative genome analysis of multiple Pseudomonas spp. focuses on biocontrol and plant growth promoting traits.</title>
        <authorList>
            <person name="Tao X.-Y."/>
            <person name="Taylor C.G."/>
        </authorList>
    </citation>
    <scope>NUCLEOTIDE SEQUENCE [LARGE SCALE GENOMIC DNA]</scope>
    <source>
        <strain evidence="1 2">38D4</strain>
    </source>
</reference>
<name>A0A423J226_9PSED</name>